<keyword evidence="4" id="KW-0802">TPR repeat</keyword>
<dbReference type="InterPro" id="IPR019734">
    <property type="entry name" value="TPR_rpt"/>
</dbReference>
<dbReference type="PANTHER" id="PTHR46630:SF1">
    <property type="entry name" value="TETRATRICOPEPTIDE REPEAT PROTEIN 29"/>
    <property type="match status" value="1"/>
</dbReference>
<comment type="subcellular location">
    <subcellularLocation>
        <location evidence="1">Cytoplasm</location>
    </subcellularLocation>
</comment>
<evidence type="ECO:0000256" key="3">
    <source>
        <dbReference type="ARBA" id="ARBA00022737"/>
    </source>
</evidence>
<evidence type="ECO:0000256" key="6">
    <source>
        <dbReference type="SAM" id="MobiDB-lite"/>
    </source>
</evidence>
<evidence type="ECO:0000256" key="1">
    <source>
        <dbReference type="ARBA" id="ARBA00004496"/>
    </source>
</evidence>
<dbReference type="InterPro" id="IPR011990">
    <property type="entry name" value="TPR-like_helical_dom_sf"/>
</dbReference>
<name>A0A0C3QB72_9AGAM</name>
<evidence type="ECO:0000256" key="2">
    <source>
        <dbReference type="ARBA" id="ARBA00022490"/>
    </source>
</evidence>
<organism evidence="7 8">
    <name type="scientific">Tulasnella calospora MUT 4182</name>
    <dbReference type="NCBI Taxonomy" id="1051891"/>
    <lineage>
        <taxon>Eukaryota</taxon>
        <taxon>Fungi</taxon>
        <taxon>Dikarya</taxon>
        <taxon>Basidiomycota</taxon>
        <taxon>Agaricomycotina</taxon>
        <taxon>Agaricomycetes</taxon>
        <taxon>Cantharellales</taxon>
        <taxon>Tulasnellaceae</taxon>
        <taxon>Tulasnella</taxon>
    </lineage>
</organism>
<reference evidence="8" key="2">
    <citation type="submission" date="2015-01" db="EMBL/GenBank/DDBJ databases">
        <title>Evolutionary Origins and Diversification of the Mycorrhizal Mutualists.</title>
        <authorList>
            <consortium name="DOE Joint Genome Institute"/>
            <consortium name="Mycorrhizal Genomics Consortium"/>
            <person name="Kohler A."/>
            <person name="Kuo A."/>
            <person name="Nagy L.G."/>
            <person name="Floudas D."/>
            <person name="Copeland A."/>
            <person name="Barry K.W."/>
            <person name="Cichocki N."/>
            <person name="Veneault-Fourrey C."/>
            <person name="LaButti K."/>
            <person name="Lindquist E.A."/>
            <person name="Lipzen A."/>
            <person name="Lundell T."/>
            <person name="Morin E."/>
            <person name="Murat C."/>
            <person name="Riley R."/>
            <person name="Ohm R."/>
            <person name="Sun H."/>
            <person name="Tunlid A."/>
            <person name="Henrissat B."/>
            <person name="Grigoriev I.V."/>
            <person name="Hibbett D.S."/>
            <person name="Martin F."/>
        </authorList>
    </citation>
    <scope>NUCLEOTIDE SEQUENCE [LARGE SCALE GENOMIC DNA]</scope>
    <source>
        <strain evidence="8">MUT 4182</strain>
    </source>
</reference>
<evidence type="ECO:0000256" key="4">
    <source>
        <dbReference type="ARBA" id="ARBA00022803"/>
    </source>
</evidence>
<evidence type="ECO:0000313" key="7">
    <source>
        <dbReference type="EMBL" id="KIO27680.1"/>
    </source>
</evidence>
<dbReference type="Proteomes" id="UP000054248">
    <property type="component" value="Unassembled WGS sequence"/>
</dbReference>
<dbReference type="Gene3D" id="1.25.40.10">
    <property type="entry name" value="Tetratricopeptide repeat domain"/>
    <property type="match status" value="2"/>
</dbReference>
<proteinExistence type="predicted"/>
<dbReference type="GO" id="GO:0003341">
    <property type="term" value="P:cilium movement"/>
    <property type="evidence" value="ECO:0007669"/>
    <property type="project" value="TreeGrafter"/>
</dbReference>
<protein>
    <recommendedName>
        <fullName evidence="5">Tetratricopeptide repeat protein 29</fullName>
    </recommendedName>
</protein>
<keyword evidence="3" id="KW-0677">Repeat</keyword>
<dbReference type="GO" id="GO:0005929">
    <property type="term" value="C:cilium"/>
    <property type="evidence" value="ECO:0007669"/>
    <property type="project" value="TreeGrafter"/>
</dbReference>
<dbReference type="AlphaFoldDB" id="A0A0C3QB72"/>
<evidence type="ECO:0000313" key="8">
    <source>
        <dbReference type="Proteomes" id="UP000054248"/>
    </source>
</evidence>
<reference evidence="7 8" key="1">
    <citation type="submission" date="2014-04" db="EMBL/GenBank/DDBJ databases">
        <authorList>
            <consortium name="DOE Joint Genome Institute"/>
            <person name="Kuo A."/>
            <person name="Girlanda M."/>
            <person name="Perotto S."/>
            <person name="Kohler A."/>
            <person name="Nagy L.G."/>
            <person name="Floudas D."/>
            <person name="Copeland A."/>
            <person name="Barry K.W."/>
            <person name="Cichocki N."/>
            <person name="Veneault-Fourrey C."/>
            <person name="LaButti K."/>
            <person name="Lindquist E.A."/>
            <person name="Lipzen A."/>
            <person name="Lundell T."/>
            <person name="Morin E."/>
            <person name="Murat C."/>
            <person name="Sun H."/>
            <person name="Tunlid A."/>
            <person name="Henrissat B."/>
            <person name="Grigoriev I.V."/>
            <person name="Hibbett D.S."/>
            <person name="Martin F."/>
            <person name="Nordberg H.P."/>
            <person name="Cantor M.N."/>
            <person name="Hua S.X."/>
        </authorList>
    </citation>
    <scope>NUCLEOTIDE SEQUENCE [LARGE SCALE GENOMIC DNA]</scope>
    <source>
        <strain evidence="7 8">MUT 4182</strain>
    </source>
</reference>
<keyword evidence="8" id="KW-1185">Reference proteome</keyword>
<dbReference type="STRING" id="1051891.A0A0C3QB72"/>
<sequence length="440" mass="49346">MCKTTVTHLPRCTPAPANPDHQTRSAALLENLGDLESWKGNPEKSSTYLDEALQLYQKEADTKGIASVLRKQAAAAYRYSDYGQAVSMATAALEHCRNLNDPLGIADASFTLGDSLYFRGEEDEALRVLHEGLEIYRAHGNDVGAAMCLERIGELQRWTGRRDEALSTVEEAVAVASRSGNRFGVARALKTMGALHIDRWDLDKATETLSKARRIAQSIGWHAGLSDIGWRMGLVKMRSGDYDEAEALYQDSVSIARQGRARWALACGLQHLGQCFQKQSKIDEAVSALGEACLLYQELSRPQNSMEVASTLAGLKRSQGDWDGALFWHDHIIAMYRSQKEHRKVADHLKRKAEILVKAQRYDEAALHFEASMATRSDNGDFGQWERRQLRRQLCAVPKTAMKWERRLPLLCDLKKLQRRQPQLRTATLKLPIPFNSGEP</sequence>
<keyword evidence="2" id="KW-0963">Cytoplasm</keyword>
<dbReference type="PANTHER" id="PTHR46630">
    <property type="entry name" value="TETRATRICOPEPTIDE REPEAT PROTEIN 29"/>
    <property type="match status" value="1"/>
</dbReference>
<feature type="region of interest" description="Disordered" evidence="6">
    <location>
        <begin position="1"/>
        <end position="21"/>
    </location>
</feature>
<dbReference type="InterPro" id="IPR051476">
    <property type="entry name" value="Bac_ResReg_Asp_Phosphatase"/>
</dbReference>
<dbReference type="OrthoDB" id="621413at2759"/>
<evidence type="ECO:0000256" key="5">
    <source>
        <dbReference type="ARBA" id="ARBA00040665"/>
    </source>
</evidence>
<dbReference type="SMART" id="SM00028">
    <property type="entry name" value="TPR"/>
    <property type="match status" value="8"/>
</dbReference>
<dbReference type="EMBL" id="KN823005">
    <property type="protein sequence ID" value="KIO27680.1"/>
    <property type="molecule type" value="Genomic_DNA"/>
</dbReference>
<dbReference type="Pfam" id="PF13424">
    <property type="entry name" value="TPR_12"/>
    <property type="match status" value="3"/>
</dbReference>
<dbReference type="SUPFAM" id="SSF48452">
    <property type="entry name" value="TPR-like"/>
    <property type="match status" value="2"/>
</dbReference>
<dbReference type="HOGENOM" id="CLU_042955_0_0_1"/>
<accession>A0A0C3QB72</accession>
<dbReference type="GO" id="GO:0005737">
    <property type="term" value="C:cytoplasm"/>
    <property type="evidence" value="ECO:0007669"/>
    <property type="project" value="UniProtKB-SubCell"/>
</dbReference>
<gene>
    <name evidence="7" type="ORF">M407DRAFT_23109</name>
</gene>